<evidence type="ECO:0000313" key="2">
    <source>
        <dbReference type="Proteomes" id="UP000241158"/>
    </source>
</evidence>
<dbReference type="EMBL" id="PGGN01000006">
    <property type="protein sequence ID" value="PSH55110.1"/>
    <property type="molecule type" value="Genomic_DNA"/>
</dbReference>
<dbReference type="RefSeq" id="WP_106719116.1">
    <property type="nucleotide sequence ID" value="NZ_JACHXT010000002.1"/>
</dbReference>
<comment type="caution">
    <text evidence="1">The sequence shown here is derived from an EMBL/GenBank/DDBJ whole genome shotgun (WGS) entry which is preliminary data.</text>
</comment>
<name>A0A2P7ALP1_9HYPH</name>
<evidence type="ECO:0000313" key="1">
    <source>
        <dbReference type="EMBL" id="PSH55110.1"/>
    </source>
</evidence>
<dbReference type="AlphaFoldDB" id="A0A2P7ALP1"/>
<proteinExistence type="predicted"/>
<protein>
    <submittedName>
        <fullName evidence="1">Uncharacterized protein</fullName>
    </submittedName>
</protein>
<keyword evidence="2" id="KW-1185">Reference proteome</keyword>
<accession>A0A2P7ALP1</accession>
<sequence>MNQLALREIEPFYVVPTVMHVQRFIDGDLLTIAVCTREDGEETYRGDITMNKEIAMELGHFAECVEQLLQFPVSQEFTERWRLMMGQGIRNARMTVYRTTRPVGGAATEAPVIADRLVVAVKNPQ</sequence>
<dbReference type="Proteomes" id="UP000241158">
    <property type="component" value="Unassembled WGS sequence"/>
</dbReference>
<gene>
    <name evidence="1" type="ORF">CU100_23790</name>
</gene>
<organism evidence="1 2">
    <name type="scientific">Phyllobacterium endophyticum</name>
    <dbReference type="NCBI Taxonomy" id="1149773"/>
    <lineage>
        <taxon>Bacteria</taxon>
        <taxon>Pseudomonadati</taxon>
        <taxon>Pseudomonadota</taxon>
        <taxon>Alphaproteobacteria</taxon>
        <taxon>Hyphomicrobiales</taxon>
        <taxon>Phyllobacteriaceae</taxon>
        <taxon>Phyllobacterium</taxon>
    </lineage>
</organism>
<reference evidence="2" key="1">
    <citation type="submission" date="2017-11" db="EMBL/GenBank/DDBJ databases">
        <authorList>
            <person name="Kuznetsova I."/>
            <person name="Sazanova A."/>
            <person name="Chirak E."/>
            <person name="Safronova V."/>
            <person name="Willems A."/>
        </authorList>
    </citation>
    <scope>NUCLEOTIDE SEQUENCE [LARGE SCALE GENOMIC DNA]</scope>
    <source>
        <strain evidence="2">PEPV15</strain>
    </source>
</reference>